<dbReference type="SUPFAM" id="SSF143990">
    <property type="entry name" value="YbiA-like"/>
    <property type="match status" value="1"/>
</dbReference>
<evidence type="ECO:0000256" key="2">
    <source>
        <dbReference type="ARBA" id="ARBA00000751"/>
    </source>
</evidence>
<sequence>MLAHTRTDLADLVSSGKNVKYLHFWGHKPQPDGTVGAGCLSQWWPASFQVGGRAYATAEHWMMWSKAKLFSDDVMADKVLSVKHPRQAKELGRQVRDFDQQTWDDNRYAIVVAGSVAKFGQHHDLRAYLLGTGERVLVEASPLDRIWGIGLGAADPRASDPAQWRGLNLLGFALMEARDAIRAE</sequence>
<evidence type="ECO:0000313" key="5">
    <source>
        <dbReference type="Proteomes" id="UP001595816"/>
    </source>
</evidence>
<dbReference type="Pfam" id="PF08719">
    <property type="entry name" value="NADAR"/>
    <property type="match status" value="1"/>
</dbReference>
<gene>
    <name evidence="4" type="ORF">ACFOZ4_36690</name>
</gene>
<dbReference type="InterPro" id="IPR037238">
    <property type="entry name" value="YbiA-like_sf"/>
</dbReference>
<organism evidence="4 5">
    <name type="scientific">Hamadaea flava</name>
    <dbReference type="NCBI Taxonomy" id="1742688"/>
    <lineage>
        <taxon>Bacteria</taxon>
        <taxon>Bacillati</taxon>
        <taxon>Actinomycetota</taxon>
        <taxon>Actinomycetes</taxon>
        <taxon>Micromonosporales</taxon>
        <taxon>Micromonosporaceae</taxon>
        <taxon>Hamadaea</taxon>
    </lineage>
</organism>
<dbReference type="CDD" id="cd15457">
    <property type="entry name" value="NADAR"/>
    <property type="match status" value="1"/>
</dbReference>
<comment type="caution">
    <text evidence="4">The sequence shown here is derived from an EMBL/GenBank/DDBJ whole genome shotgun (WGS) entry which is preliminary data.</text>
</comment>
<reference evidence="5" key="1">
    <citation type="journal article" date="2019" name="Int. J. Syst. Evol. Microbiol.">
        <title>The Global Catalogue of Microorganisms (GCM) 10K type strain sequencing project: providing services to taxonomists for standard genome sequencing and annotation.</title>
        <authorList>
            <consortium name="The Broad Institute Genomics Platform"/>
            <consortium name="The Broad Institute Genome Sequencing Center for Infectious Disease"/>
            <person name="Wu L."/>
            <person name="Ma J."/>
        </authorList>
    </citation>
    <scope>NUCLEOTIDE SEQUENCE [LARGE SCALE GENOMIC DNA]</scope>
    <source>
        <strain evidence="5">CGMCC 4.7289</strain>
    </source>
</reference>
<name>A0ABV8LYK3_9ACTN</name>
<dbReference type="EMBL" id="JBHSAY010000029">
    <property type="protein sequence ID" value="MFC4136177.1"/>
    <property type="molecule type" value="Genomic_DNA"/>
</dbReference>
<proteinExistence type="predicted"/>
<evidence type="ECO:0000256" key="1">
    <source>
        <dbReference type="ARBA" id="ARBA00000022"/>
    </source>
</evidence>
<dbReference type="Gene3D" id="1.10.357.40">
    <property type="entry name" value="YbiA-like"/>
    <property type="match status" value="1"/>
</dbReference>
<dbReference type="Proteomes" id="UP001595816">
    <property type="component" value="Unassembled WGS sequence"/>
</dbReference>
<protein>
    <submittedName>
        <fullName evidence="4">NADAR family protein</fullName>
    </submittedName>
</protein>
<comment type="catalytic activity">
    <reaction evidence="2">
        <text>2,5-diamino-6-hydroxy-4-(5-phosphoribosylamino)-pyrimidine + H2O = 2,5,6-triamino-4-hydroxypyrimidine + D-ribose 5-phosphate</text>
        <dbReference type="Rhea" id="RHEA:23436"/>
        <dbReference type="ChEBI" id="CHEBI:15377"/>
        <dbReference type="ChEBI" id="CHEBI:58614"/>
        <dbReference type="ChEBI" id="CHEBI:78346"/>
        <dbReference type="ChEBI" id="CHEBI:137796"/>
    </reaction>
</comment>
<comment type="catalytic activity">
    <reaction evidence="1">
        <text>5-amino-6-(5-phospho-D-ribosylamino)uracil + H2O = 5,6-diaminouracil + D-ribose 5-phosphate</text>
        <dbReference type="Rhea" id="RHEA:55020"/>
        <dbReference type="ChEBI" id="CHEBI:15377"/>
        <dbReference type="ChEBI" id="CHEBI:46252"/>
        <dbReference type="ChEBI" id="CHEBI:58453"/>
        <dbReference type="ChEBI" id="CHEBI:78346"/>
    </reaction>
</comment>
<dbReference type="RefSeq" id="WP_253751422.1">
    <property type="nucleotide sequence ID" value="NZ_JAMZDZ010000001.1"/>
</dbReference>
<feature type="domain" description="NADAR" evidence="3">
    <location>
        <begin position="24"/>
        <end position="182"/>
    </location>
</feature>
<dbReference type="InterPro" id="IPR012816">
    <property type="entry name" value="NADAR"/>
</dbReference>
<dbReference type="NCBIfam" id="TIGR02464">
    <property type="entry name" value="ribofla_fusion"/>
    <property type="match status" value="1"/>
</dbReference>
<evidence type="ECO:0000259" key="3">
    <source>
        <dbReference type="Pfam" id="PF08719"/>
    </source>
</evidence>
<keyword evidence="5" id="KW-1185">Reference proteome</keyword>
<accession>A0ABV8LYK3</accession>
<evidence type="ECO:0000313" key="4">
    <source>
        <dbReference type="EMBL" id="MFC4136177.1"/>
    </source>
</evidence>